<dbReference type="InterPro" id="IPR000873">
    <property type="entry name" value="AMP-dep_synth/lig_dom"/>
</dbReference>
<evidence type="ECO:0000313" key="3">
    <source>
        <dbReference type="EMBL" id="PPJ25689.1"/>
    </source>
</evidence>
<dbReference type="InterPro" id="IPR045851">
    <property type="entry name" value="AMP-bd_C_sf"/>
</dbReference>
<proteinExistence type="predicted"/>
<dbReference type="EMBL" id="PSZD01000015">
    <property type="protein sequence ID" value="PPJ25689.1"/>
    <property type="molecule type" value="Genomic_DNA"/>
</dbReference>
<accession>A0A2S6A2F3</accession>
<dbReference type="Gene3D" id="3.30.300.30">
    <property type="match status" value="1"/>
</dbReference>
<name>A0A2S6A2F3_9NOCA</name>
<evidence type="ECO:0000313" key="4">
    <source>
        <dbReference type="Proteomes" id="UP000238356"/>
    </source>
</evidence>
<evidence type="ECO:0000259" key="2">
    <source>
        <dbReference type="Pfam" id="PF13193"/>
    </source>
</evidence>
<dbReference type="PANTHER" id="PTHR43767:SF1">
    <property type="entry name" value="NONRIBOSOMAL PEPTIDE SYNTHASE PES1 (EUROFUNG)-RELATED"/>
    <property type="match status" value="1"/>
</dbReference>
<feature type="domain" description="AMP-binding enzyme C-terminal" evidence="2">
    <location>
        <begin position="432"/>
        <end position="506"/>
    </location>
</feature>
<dbReference type="InterPro" id="IPR020845">
    <property type="entry name" value="AMP-binding_CS"/>
</dbReference>
<feature type="domain" description="AMP-dependent synthetase/ligase" evidence="1">
    <location>
        <begin position="17"/>
        <end position="376"/>
    </location>
</feature>
<reference evidence="3 4" key="1">
    <citation type="submission" date="2018-02" db="EMBL/GenBank/DDBJ databases">
        <title>8 Nocardia nova and 1 Nocardia cyriacigeorgica strain used for evolution to TMP-SMX.</title>
        <authorList>
            <person name="Mehta H."/>
            <person name="Weng J."/>
            <person name="Shamoo Y."/>
        </authorList>
    </citation>
    <scope>NUCLEOTIDE SEQUENCE [LARGE SCALE GENOMIC DNA]</scope>
    <source>
        <strain evidence="3 4">BAA2227</strain>
    </source>
</reference>
<gene>
    <name evidence="3" type="ORF">C5F51_22365</name>
</gene>
<sequence>MSLTYDFSLMCPDVIGHNARVSAESIAVVCEDERLSWRQLDEATNRFANVLRARGLVKGDKVALFMSASMEAFIAFWGSAKAGCVTVPLNVMLDAESLVRLATDSDAMAMVANSETEVVLDSIRDQLPGIGPSNWLTFGAGGEGWFSAADLMAEAEESPCGVKIKPKDIITILYTSGTTGRPKGIEHTHLSRMMYPYGFSMGLKIDRYSVAVLGTPPYASGTWITMMPTMYRGGTIVILKKFSAEAFLSAVERERGTHAFLVPTQWIAILGYADRARLNVDSMRCVVTSGQPIAETTYAALEDTFPKAGIYEVYGFSEGFATLRIPEDAAQGKRDSVGKPLMLEDVRIIDDTGVEVSAGETGEIVAHSIGMMTGYYRNPDLTREATWVAPDGRTFMRTGDLGHLDKDGFLYVSGRLKEMIKSGGINIFTTDIERVFFAHPAVSEAAAVGVPHPKWGETPVVVALLRPGATADAEELRQWANERLAKYQRVSRVLIREQLPRAVYGKVAKAELRAELGAGGAL</sequence>
<dbReference type="Pfam" id="PF13193">
    <property type="entry name" value="AMP-binding_C"/>
    <property type="match status" value="1"/>
</dbReference>
<dbReference type="Pfam" id="PF00501">
    <property type="entry name" value="AMP-binding"/>
    <property type="match status" value="1"/>
</dbReference>
<dbReference type="InterPro" id="IPR025110">
    <property type="entry name" value="AMP-bd_C"/>
</dbReference>
<protein>
    <submittedName>
        <fullName evidence="3">AMP-dependent synthetase</fullName>
    </submittedName>
</protein>
<comment type="caution">
    <text evidence="3">The sequence shown here is derived from an EMBL/GenBank/DDBJ whole genome shotgun (WGS) entry which is preliminary data.</text>
</comment>
<dbReference type="Proteomes" id="UP000238356">
    <property type="component" value="Unassembled WGS sequence"/>
</dbReference>
<dbReference type="Gene3D" id="3.40.50.12780">
    <property type="entry name" value="N-terminal domain of ligase-like"/>
    <property type="match status" value="1"/>
</dbReference>
<dbReference type="PROSITE" id="PS00455">
    <property type="entry name" value="AMP_BINDING"/>
    <property type="match status" value="1"/>
</dbReference>
<dbReference type="AlphaFoldDB" id="A0A2S6A2F3"/>
<dbReference type="GO" id="GO:0016878">
    <property type="term" value="F:acid-thiol ligase activity"/>
    <property type="evidence" value="ECO:0007669"/>
    <property type="project" value="UniProtKB-ARBA"/>
</dbReference>
<keyword evidence="4" id="KW-1185">Reference proteome</keyword>
<evidence type="ECO:0000259" key="1">
    <source>
        <dbReference type="Pfam" id="PF00501"/>
    </source>
</evidence>
<dbReference type="InterPro" id="IPR042099">
    <property type="entry name" value="ANL_N_sf"/>
</dbReference>
<dbReference type="InterPro" id="IPR050237">
    <property type="entry name" value="ATP-dep_AMP-bd_enzyme"/>
</dbReference>
<dbReference type="SUPFAM" id="SSF56801">
    <property type="entry name" value="Acetyl-CoA synthetase-like"/>
    <property type="match status" value="1"/>
</dbReference>
<dbReference type="PANTHER" id="PTHR43767">
    <property type="entry name" value="LONG-CHAIN-FATTY-ACID--COA LIGASE"/>
    <property type="match status" value="1"/>
</dbReference>
<organism evidence="3 4">
    <name type="scientific">Nocardia nova</name>
    <dbReference type="NCBI Taxonomy" id="37330"/>
    <lineage>
        <taxon>Bacteria</taxon>
        <taxon>Bacillati</taxon>
        <taxon>Actinomycetota</taxon>
        <taxon>Actinomycetes</taxon>
        <taxon>Mycobacteriales</taxon>
        <taxon>Nocardiaceae</taxon>
        <taxon>Nocardia</taxon>
    </lineage>
</organism>